<accession>K8EPX6</accession>
<protein>
    <submittedName>
        <fullName evidence="3">Uncharacterized protein</fullName>
    </submittedName>
</protein>
<dbReference type="SUPFAM" id="SSF50129">
    <property type="entry name" value="GroES-like"/>
    <property type="match status" value="1"/>
</dbReference>
<dbReference type="EMBL" id="FO082263">
    <property type="protein sequence ID" value="CCO20121.1"/>
    <property type="molecule type" value="Genomic_DNA"/>
</dbReference>
<evidence type="ECO:0000313" key="3">
    <source>
        <dbReference type="EMBL" id="CCO20121.1"/>
    </source>
</evidence>
<dbReference type="KEGG" id="bpg:Bathy16g01250"/>
<dbReference type="InterPro" id="IPR037124">
    <property type="entry name" value="Chaperonin_GroES_sf"/>
</dbReference>
<dbReference type="GeneID" id="19011319"/>
<dbReference type="OrthoDB" id="184876at2759"/>
<dbReference type="GO" id="GO:0005524">
    <property type="term" value="F:ATP binding"/>
    <property type="evidence" value="ECO:0007669"/>
    <property type="project" value="InterPro"/>
</dbReference>
<dbReference type="RefSeq" id="XP_007508504.1">
    <property type="nucleotide sequence ID" value="XM_007508442.1"/>
</dbReference>
<dbReference type="Pfam" id="PF00166">
    <property type="entry name" value="Cpn10"/>
    <property type="match status" value="1"/>
</dbReference>
<evidence type="ECO:0000256" key="1">
    <source>
        <dbReference type="ARBA" id="ARBA00023186"/>
    </source>
</evidence>
<dbReference type="Gene3D" id="2.30.33.40">
    <property type="entry name" value="GroES chaperonin"/>
    <property type="match status" value="1"/>
</dbReference>
<sequence length="51" mass="5627">MDGKLIPNGVKAGDKVLLPEFGGQAVKLDEGPQKKEFLLYRDEEILGILQD</sequence>
<dbReference type="STRING" id="41875.K8EPX6"/>
<organism evidence="3 4">
    <name type="scientific">Bathycoccus prasinos</name>
    <dbReference type="NCBI Taxonomy" id="41875"/>
    <lineage>
        <taxon>Eukaryota</taxon>
        <taxon>Viridiplantae</taxon>
        <taxon>Chlorophyta</taxon>
        <taxon>Mamiellophyceae</taxon>
        <taxon>Mamiellales</taxon>
        <taxon>Bathycoccaceae</taxon>
        <taxon>Bathycoccus</taxon>
    </lineage>
</organism>
<dbReference type="AlphaFoldDB" id="K8EPX6"/>
<evidence type="ECO:0000256" key="2">
    <source>
        <dbReference type="RuleBase" id="RU003479"/>
    </source>
</evidence>
<dbReference type="InterPro" id="IPR020818">
    <property type="entry name" value="Chaperonin_GroES"/>
</dbReference>
<keyword evidence="1 2" id="KW-0143">Chaperone</keyword>
<dbReference type="GO" id="GO:0044183">
    <property type="term" value="F:protein folding chaperone"/>
    <property type="evidence" value="ECO:0007669"/>
    <property type="project" value="InterPro"/>
</dbReference>
<dbReference type="InterPro" id="IPR011032">
    <property type="entry name" value="GroES-like_sf"/>
</dbReference>
<evidence type="ECO:0000313" key="4">
    <source>
        <dbReference type="Proteomes" id="UP000198341"/>
    </source>
</evidence>
<keyword evidence="4" id="KW-1185">Reference proteome</keyword>
<proteinExistence type="inferred from homology"/>
<dbReference type="PRINTS" id="PR00297">
    <property type="entry name" value="CHAPERONIN10"/>
</dbReference>
<dbReference type="Proteomes" id="UP000198341">
    <property type="component" value="Chromosome 16"/>
</dbReference>
<name>K8EPX6_9CHLO</name>
<dbReference type="CDD" id="cd00320">
    <property type="entry name" value="cpn10"/>
    <property type="match status" value="1"/>
</dbReference>
<reference evidence="3 4" key="1">
    <citation type="submission" date="2011-10" db="EMBL/GenBank/DDBJ databases">
        <authorList>
            <person name="Genoscope - CEA"/>
        </authorList>
    </citation>
    <scope>NUCLEOTIDE SEQUENCE [LARGE SCALE GENOMIC DNA]</scope>
    <source>
        <strain evidence="3 4">RCC 1105</strain>
    </source>
</reference>
<comment type="similarity">
    <text evidence="2">Belongs to the GroES chaperonin family.</text>
</comment>
<gene>
    <name evidence="3" type="ordered locus">Bathy16g01250</name>
</gene>